<dbReference type="Proteomes" id="UP000033187">
    <property type="component" value="Chromosome 1"/>
</dbReference>
<dbReference type="KEGG" id="fiy:BN1229_v1_0965"/>
<evidence type="ECO:0000313" key="1">
    <source>
        <dbReference type="EMBL" id="CPR16791.1"/>
    </source>
</evidence>
<gene>
    <name evidence="1" type="ORF">YBN1229_v1_0965</name>
</gene>
<protein>
    <submittedName>
        <fullName evidence="1">Uncharacterized protein</fullName>
    </submittedName>
</protein>
<accession>A0A0D6JCD5</accession>
<keyword evidence="2" id="KW-1185">Reference proteome</keyword>
<organism evidence="1 2">
    <name type="scientific">Candidatus Filomicrobium marinum</name>
    <dbReference type="NCBI Taxonomy" id="1608628"/>
    <lineage>
        <taxon>Bacteria</taxon>
        <taxon>Pseudomonadati</taxon>
        <taxon>Pseudomonadota</taxon>
        <taxon>Alphaproteobacteria</taxon>
        <taxon>Hyphomicrobiales</taxon>
        <taxon>Hyphomicrobiaceae</taxon>
        <taxon>Filomicrobium</taxon>
    </lineage>
</organism>
<dbReference type="EMBL" id="LN829119">
    <property type="protein sequence ID" value="CPR16791.1"/>
    <property type="molecule type" value="Genomic_DNA"/>
</dbReference>
<evidence type="ECO:0000313" key="2">
    <source>
        <dbReference type="Proteomes" id="UP000033187"/>
    </source>
</evidence>
<name>A0A0D6JCD5_9HYPH</name>
<proteinExistence type="predicted"/>
<sequence>MEQAQCRRLILPPPLIPTSSALARTIMRARATVVAQMSRRKVPRLIFFNVTFASLARAPVAYRLQPPLRPSARTSF</sequence>
<dbReference type="AlphaFoldDB" id="A0A0D6JCD5"/>
<reference evidence="2" key="1">
    <citation type="submission" date="2015-02" db="EMBL/GenBank/DDBJ databases">
        <authorList>
            <person name="Chooi Y.-H."/>
        </authorList>
    </citation>
    <scope>NUCLEOTIDE SEQUENCE [LARGE SCALE GENOMIC DNA]</scope>
    <source>
        <strain evidence="2">strain Y</strain>
    </source>
</reference>